<evidence type="ECO:0000259" key="13">
    <source>
        <dbReference type="Pfam" id="PF01728"/>
    </source>
</evidence>
<evidence type="ECO:0000256" key="10">
    <source>
        <dbReference type="ARBA" id="ARBA00048970"/>
    </source>
</evidence>
<proteinExistence type="inferred from homology"/>
<evidence type="ECO:0000256" key="9">
    <source>
        <dbReference type="ARBA" id="ARBA00042745"/>
    </source>
</evidence>
<keyword evidence="11" id="KW-0963">Cytoplasm</keyword>
<dbReference type="AlphaFoldDB" id="K2AFR6"/>
<dbReference type="InterPro" id="IPR015507">
    <property type="entry name" value="rRNA-MeTfrase_E"/>
</dbReference>
<evidence type="ECO:0000256" key="3">
    <source>
        <dbReference type="ARBA" id="ARBA00022679"/>
    </source>
</evidence>
<dbReference type="InterPro" id="IPR002877">
    <property type="entry name" value="RNA_MeTrfase_FtsJ_dom"/>
</dbReference>
<comment type="catalytic activity">
    <reaction evidence="10 11">
        <text>uridine(2552) in 23S rRNA + S-adenosyl-L-methionine = 2'-O-methyluridine(2552) in 23S rRNA + S-adenosyl-L-homocysteine + H(+)</text>
        <dbReference type="Rhea" id="RHEA:42720"/>
        <dbReference type="Rhea" id="RHEA-COMP:10202"/>
        <dbReference type="Rhea" id="RHEA-COMP:10203"/>
        <dbReference type="ChEBI" id="CHEBI:15378"/>
        <dbReference type="ChEBI" id="CHEBI:57856"/>
        <dbReference type="ChEBI" id="CHEBI:59789"/>
        <dbReference type="ChEBI" id="CHEBI:65315"/>
        <dbReference type="ChEBI" id="CHEBI:74478"/>
        <dbReference type="EC" id="2.1.1.166"/>
    </reaction>
</comment>
<evidence type="ECO:0000313" key="14">
    <source>
        <dbReference type="EMBL" id="EKD66870.1"/>
    </source>
</evidence>
<comment type="similarity">
    <text evidence="11">Belongs to the class I-like SAM-binding methyltransferase superfamily. RNA methyltransferase RlmE family.</text>
</comment>
<dbReference type="GO" id="GO:0005737">
    <property type="term" value="C:cytoplasm"/>
    <property type="evidence" value="ECO:0007669"/>
    <property type="project" value="UniProtKB-SubCell"/>
</dbReference>
<comment type="subcellular location">
    <subcellularLocation>
        <location evidence="11">Cytoplasm</location>
    </subcellularLocation>
</comment>
<dbReference type="PANTHER" id="PTHR10920:SF18">
    <property type="entry name" value="RRNA METHYLTRANSFERASE 2, MITOCHONDRIAL"/>
    <property type="match status" value="1"/>
</dbReference>
<dbReference type="GO" id="GO:0008650">
    <property type="term" value="F:rRNA (uridine-2'-O-)-methyltransferase activity"/>
    <property type="evidence" value="ECO:0007669"/>
    <property type="project" value="UniProtKB-UniRule"/>
</dbReference>
<evidence type="ECO:0000256" key="5">
    <source>
        <dbReference type="ARBA" id="ARBA00037569"/>
    </source>
</evidence>
<keyword evidence="1 11" id="KW-0698">rRNA processing</keyword>
<dbReference type="HAMAP" id="MF_01547">
    <property type="entry name" value="RNA_methyltr_E"/>
    <property type="match status" value="1"/>
</dbReference>
<evidence type="ECO:0000256" key="1">
    <source>
        <dbReference type="ARBA" id="ARBA00022552"/>
    </source>
</evidence>
<evidence type="ECO:0000256" key="12">
    <source>
        <dbReference type="PIRSR" id="PIRSR005461-1"/>
    </source>
</evidence>
<protein>
    <recommendedName>
        <fullName evidence="7 11">Ribosomal RNA large subunit methyltransferase E</fullName>
        <ecNumber evidence="6 11">2.1.1.166</ecNumber>
    </recommendedName>
    <alternativeName>
        <fullName evidence="9 11">23S rRNA Um2552 methyltransferase</fullName>
    </alternativeName>
    <alternativeName>
        <fullName evidence="8 11">rRNA (uridine-2'-O-)-methyltransferase</fullName>
    </alternativeName>
</protein>
<dbReference type="PIRSF" id="PIRSF005461">
    <property type="entry name" value="23S_rRNA_mtase"/>
    <property type="match status" value="1"/>
</dbReference>
<keyword evidence="2 11" id="KW-0489">Methyltransferase</keyword>
<feature type="active site" description="Proton acceptor" evidence="11 12">
    <location>
        <position position="156"/>
    </location>
</feature>
<dbReference type="PANTHER" id="PTHR10920">
    <property type="entry name" value="RIBOSOMAL RNA METHYLTRANSFERASE"/>
    <property type="match status" value="1"/>
</dbReference>
<dbReference type="SUPFAM" id="SSF53335">
    <property type="entry name" value="S-adenosyl-L-methionine-dependent methyltransferases"/>
    <property type="match status" value="1"/>
</dbReference>
<name>K2AFR6_9BACT</name>
<keyword evidence="3 11" id="KW-0808">Transferase</keyword>
<organism evidence="14">
    <name type="scientific">uncultured bacterium</name>
    <name type="common">gcode 4</name>
    <dbReference type="NCBI Taxonomy" id="1234023"/>
    <lineage>
        <taxon>Bacteria</taxon>
        <taxon>environmental samples</taxon>
    </lineage>
</organism>
<evidence type="ECO:0000256" key="2">
    <source>
        <dbReference type="ARBA" id="ARBA00022603"/>
    </source>
</evidence>
<reference evidence="14" key="1">
    <citation type="journal article" date="2012" name="Science">
        <title>Fermentation, hydrogen, and sulfur metabolism in multiple uncultivated bacterial phyla.</title>
        <authorList>
            <person name="Wrighton K.C."/>
            <person name="Thomas B.C."/>
            <person name="Sharon I."/>
            <person name="Miller C.S."/>
            <person name="Castelle C.J."/>
            <person name="VerBerkmoes N.C."/>
            <person name="Wilkins M.J."/>
            <person name="Hettich R.L."/>
            <person name="Lipton M.S."/>
            <person name="Williams K.H."/>
            <person name="Long P.E."/>
            <person name="Banfield J.F."/>
        </authorList>
    </citation>
    <scope>NUCLEOTIDE SEQUENCE [LARGE SCALE GENOMIC DNA]</scope>
</reference>
<dbReference type="EMBL" id="AMFJ01021587">
    <property type="protein sequence ID" value="EKD66870.1"/>
    <property type="molecule type" value="Genomic_DNA"/>
</dbReference>
<sequence length="200" mass="23363">MSKKAFVVQDKYFLEAKRLGFRARSAFKLLEIQEKFNLIKPGFNILDIGAAPGSFLQVIRKIIGDTGKIVWIDIQKIEKLNFPNIYLIQESIFETEKIVAELEKIWIKQFDLITSDIAPSTTWQSGVDQYRSVELNLAILDVADIFLKKWANLVLKVFIWEDVDDLVGPIKKRYKTLRRIKPRACRDRSFEEYFVCLNKI</sequence>
<comment type="function">
    <text evidence="5 11">Specifically methylates the uridine in position 2552 of 23S rRNA at the 2'-O position of the ribose in the fully assembled 50S ribosomal subunit.</text>
</comment>
<dbReference type="InterPro" id="IPR050082">
    <property type="entry name" value="RNA_methyltr_RlmE"/>
</dbReference>
<comment type="caution">
    <text evidence="14">The sequence shown here is derived from an EMBL/GenBank/DDBJ whole genome shotgun (WGS) entry which is preliminary data.</text>
</comment>
<keyword evidence="4 11" id="KW-0949">S-adenosyl-L-methionine</keyword>
<evidence type="ECO:0000256" key="11">
    <source>
        <dbReference type="HAMAP-Rule" id="MF_01547"/>
    </source>
</evidence>
<evidence type="ECO:0000256" key="4">
    <source>
        <dbReference type="ARBA" id="ARBA00022691"/>
    </source>
</evidence>
<comment type="caution">
    <text evidence="11">Lacks conserved residue(s) required for the propagation of feature annotation.</text>
</comment>
<gene>
    <name evidence="11" type="primary">rlmE</name>
    <name evidence="11" type="synonym">ftsJ</name>
    <name evidence="11" type="synonym">rrmJ</name>
    <name evidence="14" type="ORF">ACD_49C00001G0005</name>
</gene>
<evidence type="ECO:0000256" key="7">
    <source>
        <dbReference type="ARBA" id="ARBA00041129"/>
    </source>
</evidence>
<dbReference type="EC" id="2.1.1.166" evidence="6 11"/>
<dbReference type="Gene3D" id="3.40.50.150">
    <property type="entry name" value="Vaccinia Virus protein VP39"/>
    <property type="match status" value="1"/>
</dbReference>
<dbReference type="InterPro" id="IPR029063">
    <property type="entry name" value="SAM-dependent_MTases_sf"/>
</dbReference>
<feature type="domain" description="Ribosomal RNA methyltransferase FtsJ" evidence="13">
    <location>
        <begin position="21"/>
        <end position="199"/>
    </location>
</feature>
<evidence type="ECO:0000256" key="6">
    <source>
        <dbReference type="ARBA" id="ARBA00038861"/>
    </source>
</evidence>
<evidence type="ECO:0000256" key="8">
    <source>
        <dbReference type="ARBA" id="ARBA00041995"/>
    </source>
</evidence>
<accession>K2AFR6</accession>
<dbReference type="Pfam" id="PF01728">
    <property type="entry name" value="FtsJ"/>
    <property type="match status" value="1"/>
</dbReference>